<keyword evidence="2" id="KW-0449">Lipoprotein</keyword>
<sequence length="221" mass="23958">MKRTIMKALLAGLFGMLAACAIITVNVYFPEKAVKEAYKSLDEMLLKPGEEKPAPDGQKPAEEKPAPVPGPQSKLLKGFSSFALVGEAFAADNYADQLAIEISGMPEVLKAYDEMKARLPQLDLLRDRGVVGETNQGLVTVRDKGKATPQDEALVKVENGNRKTVITAMARAILKLNKQPESKAAIGQVLPKAAATYADAKREAAKPGWWTQLANGRWVQK</sequence>
<organism evidence="2 3">
    <name type="scientific">Geobacter hydrogenophilus</name>
    <dbReference type="NCBI Taxonomy" id="40983"/>
    <lineage>
        <taxon>Bacteria</taxon>
        <taxon>Pseudomonadati</taxon>
        <taxon>Thermodesulfobacteriota</taxon>
        <taxon>Desulfuromonadia</taxon>
        <taxon>Geobacterales</taxon>
        <taxon>Geobacteraceae</taxon>
        <taxon>Geobacter</taxon>
    </lineage>
</organism>
<feature type="compositionally biased region" description="Basic and acidic residues" evidence="1">
    <location>
        <begin position="47"/>
        <end position="65"/>
    </location>
</feature>
<comment type="caution">
    <text evidence="2">The sequence shown here is derived from an EMBL/GenBank/DDBJ whole genome shotgun (WGS) entry which is preliminary data.</text>
</comment>
<name>A0A9W6G0S9_9BACT</name>
<evidence type="ECO:0000256" key="1">
    <source>
        <dbReference type="SAM" id="MobiDB-lite"/>
    </source>
</evidence>
<dbReference type="PROSITE" id="PS51257">
    <property type="entry name" value="PROKAR_LIPOPROTEIN"/>
    <property type="match status" value="1"/>
</dbReference>
<evidence type="ECO:0000313" key="2">
    <source>
        <dbReference type="EMBL" id="GLI38396.1"/>
    </source>
</evidence>
<dbReference type="Proteomes" id="UP001144352">
    <property type="component" value="Unassembled WGS sequence"/>
</dbReference>
<accession>A0A9W6G0S9</accession>
<dbReference type="EMBL" id="BSDS01000001">
    <property type="protein sequence ID" value="GLI38396.1"/>
    <property type="molecule type" value="Genomic_DNA"/>
</dbReference>
<proteinExistence type="predicted"/>
<evidence type="ECO:0000313" key="3">
    <source>
        <dbReference type="Proteomes" id="UP001144352"/>
    </source>
</evidence>
<dbReference type="InterPro" id="IPR008309">
    <property type="entry name" value="YdbL"/>
</dbReference>
<dbReference type="RefSeq" id="WP_214186498.1">
    <property type="nucleotide sequence ID" value="NZ_BSDS01000001.1"/>
</dbReference>
<feature type="region of interest" description="Disordered" evidence="1">
    <location>
        <begin position="47"/>
        <end position="70"/>
    </location>
</feature>
<protein>
    <submittedName>
        <fullName evidence="2">Lipoprotein</fullName>
    </submittedName>
</protein>
<reference evidence="2" key="1">
    <citation type="submission" date="2022-12" db="EMBL/GenBank/DDBJ databases">
        <title>Reference genome sequencing for broad-spectrum identification of bacterial and archaeal isolates by mass spectrometry.</title>
        <authorList>
            <person name="Sekiguchi Y."/>
            <person name="Tourlousse D.M."/>
        </authorList>
    </citation>
    <scope>NUCLEOTIDE SEQUENCE</scope>
    <source>
        <strain evidence="2">H2</strain>
    </source>
</reference>
<keyword evidence="3" id="KW-1185">Reference proteome</keyword>
<dbReference type="Pfam" id="PF07027">
    <property type="entry name" value="DUF1318"/>
    <property type="match status" value="1"/>
</dbReference>
<dbReference type="AlphaFoldDB" id="A0A9W6G0S9"/>
<gene>
    <name evidence="2" type="ORF">GHYDROH2_18970</name>
</gene>